<gene>
    <name evidence="8" type="ORF">BG844_00725</name>
    <name evidence="7" type="ORF">BG844_36950</name>
</gene>
<dbReference type="Gene3D" id="3.60.15.10">
    <property type="entry name" value="Ribonuclease Z/Hydroxyacylglutathione hydrolase-like"/>
    <property type="match status" value="1"/>
</dbReference>
<dbReference type="CDD" id="cd07729">
    <property type="entry name" value="AHL_lactonase_MBL-fold"/>
    <property type="match status" value="1"/>
</dbReference>
<keyword evidence="3" id="KW-0479">Metal-binding</keyword>
<dbReference type="Pfam" id="PF00753">
    <property type="entry name" value="Lactamase_B"/>
    <property type="match status" value="1"/>
</dbReference>
<dbReference type="Proteomes" id="UP000182486">
    <property type="component" value="Unassembled WGS sequence"/>
</dbReference>
<protein>
    <submittedName>
        <fullName evidence="8">N acyl homoserine hydrolase</fullName>
    </submittedName>
</protein>
<comment type="cofactor">
    <cofactor evidence="1">
        <name>Zn(2+)</name>
        <dbReference type="ChEBI" id="CHEBI:29105"/>
    </cofactor>
</comment>
<dbReference type="InterPro" id="IPR001279">
    <property type="entry name" value="Metallo-B-lactamas"/>
</dbReference>
<feature type="domain" description="Metallo-beta-lactamase" evidence="6">
    <location>
        <begin position="18"/>
        <end position="216"/>
    </location>
</feature>
<comment type="caution">
    <text evidence="7">The sequence shown here is derived from an EMBL/GenBank/DDBJ whole genome shotgun (WGS) entry which is preliminary data.</text>
</comment>
<dbReference type="SMART" id="SM00849">
    <property type="entry name" value="Lactamase_B"/>
    <property type="match status" value="1"/>
</dbReference>
<reference evidence="7 9" key="1">
    <citation type="submission" date="2016-09" db="EMBL/GenBank/DDBJ databases">
        <title>Couchioplanes caeruleus draft genome sequence.</title>
        <authorList>
            <person name="Sheehan J."/>
            <person name="Caffrey P."/>
        </authorList>
    </citation>
    <scope>NUCLEOTIDE SEQUENCE [LARGE SCALE GENOMIC DNA]</scope>
    <source>
        <strain evidence="7 9">DSM 43634</strain>
    </source>
</reference>
<proteinExistence type="inferred from homology"/>
<evidence type="ECO:0000256" key="1">
    <source>
        <dbReference type="ARBA" id="ARBA00001947"/>
    </source>
</evidence>
<comment type="similarity">
    <text evidence="2">Belongs to the metallo-beta-lactamase superfamily.</text>
</comment>
<dbReference type="SUPFAM" id="SSF56281">
    <property type="entry name" value="Metallo-hydrolase/oxidoreductase"/>
    <property type="match status" value="1"/>
</dbReference>
<evidence type="ECO:0000256" key="4">
    <source>
        <dbReference type="ARBA" id="ARBA00022801"/>
    </source>
</evidence>
<evidence type="ECO:0000256" key="5">
    <source>
        <dbReference type="ARBA" id="ARBA00022833"/>
    </source>
</evidence>
<dbReference type="InterPro" id="IPR051013">
    <property type="entry name" value="MBL_superfamily_lactonases"/>
</dbReference>
<organism evidence="7 9">
    <name type="scientific">Couchioplanes caeruleus subsp. caeruleus</name>
    <dbReference type="NCBI Taxonomy" id="56427"/>
    <lineage>
        <taxon>Bacteria</taxon>
        <taxon>Bacillati</taxon>
        <taxon>Actinomycetota</taxon>
        <taxon>Actinomycetes</taxon>
        <taxon>Micromonosporales</taxon>
        <taxon>Micromonosporaceae</taxon>
        <taxon>Couchioplanes</taxon>
    </lineage>
</organism>
<evidence type="ECO:0000256" key="3">
    <source>
        <dbReference type="ARBA" id="ARBA00022723"/>
    </source>
</evidence>
<dbReference type="EMBL" id="MEIA01000003">
    <property type="protein sequence ID" value="OJF16196.1"/>
    <property type="molecule type" value="Genomic_DNA"/>
</dbReference>
<keyword evidence="5" id="KW-0862">Zinc</keyword>
<dbReference type="AlphaFoldDB" id="A0A1K0FA04"/>
<dbReference type="PANTHER" id="PTHR42978:SF2">
    <property type="entry name" value="102 KBASES UNSTABLE REGION: FROM 1 TO 119443"/>
    <property type="match status" value="1"/>
</dbReference>
<keyword evidence="9" id="KW-1185">Reference proteome</keyword>
<evidence type="ECO:0000313" key="9">
    <source>
        <dbReference type="Proteomes" id="UP000182486"/>
    </source>
</evidence>
<evidence type="ECO:0000313" key="7">
    <source>
        <dbReference type="EMBL" id="OJF09568.1"/>
    </source>
</evidence>
<evidence type="ECO:0000313" key="8">
    <source>
        <dbReference type="EMBL" id="OJF16196.1"/>
    </source>
</evidence>
<dbReference type="GO" id="GO:0016787">
    <property type="term" value="F:hydrolase activity"/>
    <property type="evidence" value="ECO:0007669"/>
    <property type="project" value="UniProtKB-KW"/>
</dbReference>
<evidence type="ECO:0000259" key="6">
    <source>
        <dbReference type="SMART" id="SM00849"/>
    </source>
</evidence>
<dbReference type="PANTHER" id="PTHR42978">
    <property type="entry name" value="QUORUM-QUENCHING LACTONASE YTNP-RELATED-RELATED"/>
    <property type="match status" value="1"/>
</dbReference>
<name>A0A1K0FA04_9ACTN</name>
<accession>A0A1K0FA04</accession>
<dbReference type="EMBL" id="MEIA01000559">
    <property type="protein sequence ID" value="OJF09568.1"/>
    <property type="molecule type" value="Genomic_DNA"/>
</dbReference>
<dbReference type="RefSeq" id="WP_071802733.1">
    <property type="nucleotide sequence ID" value="NZ_MEIA01000003.1"/>
</dbReference>
<keyword evidence="4 8" id="KW-0378">Hydrolase</keyword>
<sequence>MKLFLLELGMIRYYKDRPVCGYLIRCDDGTDVLVDTGPHRDATPDSPIIARTDPGLLEQLAAVGVRPDDVDIVVCSHLDPDHAGNHDLFPGAEFVVQQSHLELARSGTEARLEATRAQWDLPHLKYRTVDGDTTLLPGIELIESGGHITGHQSVLVRLPRTGAVLLAVDAITQEAAMDPDNRPMTRFDLDADAARASTRKLVDLARRENAMVVRNHDPKQWPTLTQWPACYE</sequence>
<evidence type="ECO:0000256" key="2">
    <source>
        <dbReference type="ARBA" id="ARBA00007749"/>
    </source>
</evidence>
<dbReference type="InterPro" id="IPR036866">
    <property type="entry name" value="RibonucZ/Hydroxyglut_hydro"/>
</dbReference>
<dbReference type="GO" id="GO:0046872">
    <property type="term" value="F:metal ion binding"/>
    <property type="evidence" value="ECO:0007669"/>
    <property type="project" value="UniProtKB-KW"/>
</dbReference>